<sequence length="892" mass="99128">MSKHEIAAELFNTAIASEAEAVISGVELDPMLREQMDLEDGMIEAGKSRYWRLVADAASKPDRGADGIPARTAIRLSEDKLAAAIAAWTASFVGKRGRQPSGLKSISAIDPETCAFITLRVIFNHLASSASAQLPKLATKLGIAITDEATLRQFEERHPAIVQVINQRLSSKSRIHYRRVLKASLNRKAPDIVEQNLPDSDYLTVGLPLIELVETATGLIKTTRNKSSSSVELSAECKKFFEDVHARAQYFQPVYGPTIVPPRPWCGFRNGGYHYGLAGKLTLIKTRDKEHRRMLEAAHMPIVYNGLNALQNTAWRINAAVLEIMDYAARVDTGIGGLPQVGDVAIPAVPADIPLKKDDRTPEQQERLDRWRRMAAAAYKESDERKSNRHAVSQTLALAQQYVGYERIYFPHTLDFRGRAYPVTSYLTPQGTDYQKALIHFAEAKPVTHANRGLWWLAIHGANCMATCPVTGVKLDKSAPKTRVDWVYANAEKLWEVARDPLAHLDFWGKADSPWQFLAFCFEWEAVSDALAKGETPVSSLPVALDGSCNGLQHFSAMLRDEIGGAAVNLIPLPVPADIYSKVKDKLIERLIQLAAMPDLEPEVEEVDEDEEEAEVIDTGVEGITGKKGKKKVRRINPVKVARMWVESGQIDRTMCKRPVMTTTYGSKKFGIKGQIQEELRKRRFKFQDGRDGFAECGFLAGEIVDSIGGVVVKAREVMDWLQESAAVLTRLGAAVTWTAPSGFIVRQAYPQTAMKRVDTFFHGARFQPQLIVERDGSLDRNRQTNGVSPNFVHSMDGSAMITTVYRLASDHGIAYFAMIHDSYATHAADTETLATVLRDVFVRMYTERDPFGDYVSAVFAAIEGSDEELKDPPARGTLDLELVRQSEFFFL</sequence>
<dbReference type="PROSITE" id="PS00900">
    <property type="entry name" value="RNA_POL_PHAGE_1"/>
    <property type="match status" value="1"/>
</dbReference>
<keyword evidence="7" id="KW-1195">Viral transcription</keyword>
<proteinExistence type="inferred from homology"/>
<name>A0A7S5UXQ3_9CAUD</name>
<dbReference type="Pfam" id="PF00940">
    <property type="entry name" value="RNA_pol"/>
    <property type="match status" value="1"/>
</dbReference>
<dbReference type="GO" id="GO:0006351">
    <property type="term" value="P:DNA-templated transcription"/>
    <property type="evidence" value="ECO:0007669"/>
    <property type="project" value="InterPro"/>
</dbReference>
<dbReference type="Pfam" id="PF14700">
    <property type="entry name" value="RPOL_N"/>
    <property type="match status" value="1"/>
</dbReference>
<dbReference type="InterPro" id="IPR043502">
    <property type="entry name" value="DNA/RNA_pol_sf"/>
</dbReference>
<dbReference type="InterPro" id="IPR037159">
    <property type="entry name" value="RNA_POL_N_sf"/>
</dbReference>
<dbReference type="Gene3D" id="1.10.150.20">
    <property type="entry name" value="5' to 3' exonuclease, C-terminal subdomain"/>
    <property type="match status" value="1"/>
</dbReference>
<evidence type="ECO:0000313" key="12">
    <source>
        <dbReference type="Proteomes" id="UP000623593"/>
    </source>
</evidence>
<dbReference type="InterPro" id="IPR024075">
    <property type="entry name" value="DNA-dir_RNA_pol_helix_hairp_sf"/>
</dbReference>
<dbReference type="Gene3D" id="1.10.1320.10">
    <property type="entry name" value="DNA-directed RNA polymerase, N-terminal domain"/>
    <property type="match status" value="1"/>
</dbReference>
<protein>
    <recommendedName>
        <fullName evidence="2 9">DNA-directed RNA polymerase</fullName>
        <ecNumber evidence="2 9">2.7.7.6</ecNumber>
    </recommendedName>
</protein>
<dbReference type="SUPFAM" id="SSF56672">
    <property type="entry name" value="DNA/RNA polymerases"/>
    <property type="match status" value="1"/>
</dbReference>
<dbReference type="PANTHER" id="PTHR10102">
    <property type="entry name" value="DNA-DIRECTED RNA POLYMERASE, MITOCHONDRIAL"/>
    <property type="match status" value="1"/>
</dbReference>
<dbReference type="GO" id="GO:0003677">
    <property type="term" value="F:DNA binding"/>
    <property type="evidence" value="ECO:0007669"/>
    <property type="project" value="InterPro"/>
</dbReference>
<accession>A0A7S5UXQ3</accession>
<evidence type="ECO:0000256" key="1">
    <source>
        <dbReference type="ARBA" id="ARBA00009493"/>
    </source>
</evidence>
<dbReference type="Gene3D" id="1.10.287.260">
    <property type="match status" value="1"/>
</dbReference>
<keyword evidence="12" id="KW-1185">Reference proteome</keyword>
<evidence type="ECO:0000259" key="10">
    <source>
        <dbReference type="SMART" id="SM01311"/>
    </source>
</evidence>
<evidence type="ECO:0000256" key="6">
    <source>
        <dbReference type="ARBA" id="ARBA00023163"/>
    </source>
</evidence>
<evidence type="ECO:0000256" key="2">
    <source>
        <dbReference type="ARBA" id="ARBA00012418"/>
    </source>
</evidence>
<evidence type="ECO:0000313" key="11">
    <source>
        <dbReference type="EMBL" id="QIG74610.1"/>
    </source>
</evidence>
<evidence type="ECO:0000256" key="3">
    <source>
        <dbReference type="ARBA" id="ARBA00022478"/>
    </source>
</evidence>
<dbReference type="EMBL" id="MN988539">
    <property type="protein sequence ID" value="QIG74610.1"/>
    <property type="molecule type" value="Genomic_DNA"/>
</dbReference>
<comment type="function">
    <text evidence="9">DNA-dependent RNA polymerase catalyzes the transcription of DNA into RNA using the four ribonucleoside triphosphates as substrates.</text>
</comment>
<evidence type="ECO:0000256" key="5">
    <source>
        <dbReference type="ARBA" id="ARBA00022695"/>
    </source>
</evidence>
<dbReference type="PROSITE" id="PS00489">
    <property type="entry name" value="RNA_POL_PHAGE_2"/>
    <property type="match status" value="1"/>
</dbReference>
<dbReference type="InterPro" id="IPR002092">
    <property type="entry name" value="DNA-dir_Rpol_phage-type"/>
</dbReference>
<dbReference type="InterPro" id="IPR046950">
    <property type="entry name" value="DNA-dir_Rpol_C_phage-type"/>
</dbReference>
<organism evidence="11 12">
    <name type="scientific">Rhizobium phage RHph_I20</name>
    <dbReference type="NCBI Taxonomy" id="2509730"/>
    <lineage>
        <taxon>Viruses</taxon>
        <taxon>Duplodnaviria</taxon>
        <taxon>Heunggongvirae</taxon>
        <taxon>Uroviricota</taxon>
        <taxon>Caudoviricetes</taxon>
        <taxon>Autographivirales</taxon>
        <taxon>Autographivirales incertae sedis</taxon>
        <taxon>Morelosvirus</taxon>
        <taxon>Morelosvirus RHphI20</taxon>
    </lineage>
</organism>
<dbReference type="InterPro" id="IPR029262">
    <property type="entry name" value="RPOL_N"/>
</dbReference>
<dbReference type="SMART" id="SM01311">
    <property type="entry name" value="RPOL_N"/>
    <property type="match status" value="1"/>
</dbReference>
<comment type="catalytic activity">
    <reaction evidence="8 9">
        <text>RNA(n) + a ribonucleoside 5'-triphosphate = RNA(n+1) + diphosphate</text>
        <dbReference type="Rhea" id="RHEA:21248"/>
        <dbReference type="Rhea" id="RHEA-COMP:14527"/>
        <dbReference type="Rhea" id="RHEA-COMP:17342"/>
        <dbReference type="ChEBI" id="CHEBI:33019"/>
        <dbReference type="ChEBI" id="CHEBI:61557"/>
        <dbReference type="ChEBI" id="CHEBI:140395"/>
        <dbReference type="EC" id="2.7.7.6"/>
    </reaction>
</comment>
<dbReference type="GO" id="GO:0000428">
    <property type="term" value="C:DNA-directed RNA polymerase complex"/>
    <property type="evidence" value="ECO:0007669"/>
    <property type="project" value="UniProtKB-KW"/>
</dbReference>
<dbReference type="GO" id="GO:0019083">
    <property type="term" value="P:viral transcription"/>
    <property type="evidence" value="ECO:0007669"/>
    <property type="project" value="UniProtKB-KW"/>
</dbReference>
<keyword evidence="3 9" id="KW-0240">DNA-directed RNA polymerase</keyword>
<keyword evidence="5 9" id="KW-0548">Nucleotidyltransferase</keyword>
<comment type="similarity">
    <text evidence="1 9">Belongs to the phage and mitochondrial RNA polymerase family.</text>
</comment>
<feature type="domain" description="DNA-directed RNA polymerase N-terminal" evidence="10">
    <location>
        <begin position="33"/>
        <end position="312"/>
    </location>
</feature>
<dbReference type="PANTHER" id="PTHR10102:SF0">
    <property type="entry name" value="DNA-DIRECTED RNA POLYMERASE, MITOCHONDRIAL"/>
    <property type="match status" value="1"/>
</dbReference>
<dbReference type="Proteomes" id="UP000623593">
    <property type="component" value="Segment"/>
</dbReference>
<keyword evidence="6 9" id="KW-0804">Transcription</keyword>
<reference evidence="11" key="1">
    <citation type="submission" date="2020-01" db="EMBL/GenBank/DDBJ databases">
        <title>Patterns of diversity and host range of bacteriophage communities associated with bean-nodulatin bacteria.</title>
        <authorList>
            <person name="Vann Cauwenberghe J."/>
            <person name="Santamaria R.I."/>
            <person name="Bustos P."/>
            <person name="Juarez S."/>
            <person name="Gonzalez V."/>
        </authorList>
    </citation>
    <scope>NUCLEOTIDE SEQUENCE</scope>
</reference>
<dbReference type="Gene3D" id="1.10.287.280">
    <property type="match status" value="1"/>
</dbReference>
<evidence type="ECO:0000256" key="8">
    <source>
        <dbReference type="ARBA" id="ARBA00048552"/>
    </source>
</evidence>
<dbReference type="EC" id="2.7.7.6" evidence="2 9"/>
<evidence type="ECO:0000256" key="4">
    <source>
        <dbReference type="ARBA" id="ARBA00022679"/>
    </source>
</evidence>
<dbReference type="GO" id="GO:0003899">
    <property type="term" value="F:DNA-directed RNA polymerase activity"/>
    <property type="evidence" value="ECO:0007669"/>
    <property type="project" value="UniProtKB-EC"/>
</dbReference>
<gene>
    <name evidence="11" type="ORF">EVC11_028</name>
</gene>
<evidence type="ECO:0000256" key="7">
    <source>
        <dbReference type="ARBA" id="ARBA00023314"/>
    </source>
</evidence>
<evidence type="ECO:0000256" key="9">
    <source>
        <dbReference type="RuleBase" id="RU003805"/>
    </source>
</evidence>
<keyword evidence="4 9" id="KW-0808">Transferase</keyword>